<sequence>MISLNRLFKLTIQIKEVILFEDQNNNLKFKSIYIKRNKRLKVNDLREGQMIFNEVL</sequence>
<organism evidence="1 2">
    <name type="scientific">Siminovitchia terrae</name>
    <name type="common">Bacillus terrae</name>
    <dbReference type="NCBI Taxonomy" id="1914933"/>
    <lineage>
        <taxon>Bacteria</taxon>
        <taxon>Bacillati</taxon>
        <taxon>Bacillota</taxon>
        <taxon>Bacilli</taxon>
        <taxon>Bacillales</taxon>
        <taxon>Bacillaceae</taxon>
        <taxon>Siminovitchia</taxon>
    </lineage>
</organism>
<reference evidence="1 2" key="1">
    <citation type="submission" date="2021-03" db="EMBL/GenBank/DDBJ databases">
        <title>Antimicrobial resistance genes in bacteria isolated from Japanese honey, and their potential for conferring macrolide and lincosamide resistance in the American foulbrood pathogen Paenibacillus larvae.</title>
        <authorList>
            <person name="Okamoto M."/>
            <person name="Kumagai M."/>
            <person name="Kanamori H."/>
            <person name="Takamatsu D."/>
        </authorList>
    </citation>
    <scope>NUCLEOTIDE SEQUENCE [LARGE SCALE GENOMIC DNA]</scope>
    <source>
        <strain evidence="1 2">J6TS1</strain>
    </source>
</reference>
<accession>A0ABQ4L1U5</accession>
<keyword evidence="2" id="KW-1185">Reference proteome</keyword>
<evidence type="ECO:0000313" key="1">
    <source>
        <dbReference type="EMBL" id="GIN97947.1"/>
    </source>
</evidence>
<comment type="caution">
    <text evidence="1">The sequence shown here is derived from an EMBL/GenBank/DDBJ whole genome shotgun (WGS) entry which is preliminary data.</text>
</comment>
<name>A0ABQ4L1U5_SIMTE</name>
<protein>
    <submittedName>
        <fullName evidence="1">Uncharacterized protein</fullName>
    </submittedName>
</protein>
<evidence type="ECO:0000313" key="2">
    <source>
        <dbReference type="Proteomes" id="UP000680670"/>
    </source>
</evidence>
<proteinExistence type="predicted"/>
<gene>
    <name evidence="1" type="ORF">J6TS1_38170</name>
</gene>
<dbReference type="Proteomes" id="UP000680670">
    <property type="component" value="Unassembled WGS sequence"/>
</dbReference>
<dbReference type="EMBL" id="BORJ01000011">
    <property type="protein sequence ID" value="GIN97947.1"/>
    <property type="molecule type" value="Genomic_DNA"/>
</dbReference>